<proteinExistence type="predicted"/>
<protein>
    <submittedName>
        <fullName evidence="1">Uncharacterized protein</fullName>
    </submittedName>
</protein>
<reference evidence="1" key="1">
    <citation type="submission" date="2023-01" db="EMBL/GenBank/DDBJ databases">
        <title>Genome assembly of the deep-sea coral Lophelia pertusa.</title>
        <authorList>
            <person name="Herrera S."/>
            <person name="Cordes E."/>
        </authorList>
    </citation>
    <scope>NUCLEOTIDE SEQUENCE</scope>
    <source>
        <strain evidence="1">USNM1676648</strain>
        <tissue evidence="1">Polyp</tissue>
    </source>
</reference>
<dbReference type="EMBL" id="MU826368">
    <property type="protein sequence ID" value="KAJ7378191.1"/>
    <property type="molecule type" value="Genomic_DNA"/>
</dbReference>
<keyword evidence="2" id="KW-1185">Reference proteome</keyword>
<gene>
    <name evidence="1" type="ORF">OS493_024138</name>
</gene>
<organism evidence="1 2">
    <name type="scientific">Desmophyllum pertusum</name>
    <dbReference type="NCBI Taxonomy" id="174260"/>
    <lineage>
        <taxon>Eukaryota</taxon>
        <taxon>Metazoa</taxon>
        <taxon>Cnidaria</taxon>
        <taxon>Anthozoa</taxon>
        <taxon>Hexacorallia</taxon>
        <taxon>Scleractinia</taxon>
        <taxon>Caryophylliina</taxon>
        <taxon>Caryophylliidae</taxon>
        <taxon>Desmophyllum</taxon>
    </lineage>
</organism>
<accession>A0A9X0CWJ3</accession>
<sequence length="66" mass="7544">MSRNQPPDPSNSFCEIVQVGRNFVDTYDVAIFYNSKHGRGGKWNLFLYALSASLKTFDSHTEEIED</sequence>
<evidence type="ECO:0000313" key="2">
    <source>
        <dbReference type="Proteomes" id="UP001163046"/>
    </source>
</evidence>
<evidence type="ECO:0000313" key="1">
    <source>
        <dbReference type="EMBL" id="KAJ7378191.1"/>
    </source>
</evidence>
<name>A0A9X0CWJ3_9CNID</name>
<dbReference type="AlphaFoldDB" id="A0A9X0CWJ3"/>
<comment type="caution">
    <text evidence="1">The sequence shown here is derived from an EMBL/GenBank/DDBJ whole genome shotgun (WGS) entry which is preliminary data.</text>
</comment>
<dbReference type="Proteomes" id="UP001163046">
    <property type="component" value="Unassembled WGS sequence"/>
</dbReference>